<feature type="binding site" evidence="15">
    <location>
        <begin position="182"/>
        <end position="185"/>
    </location>
    <ligand>
        <name>ATP</name>
        <dbReference type="ChEBI" id="CHEBI:30616"/>
    </ligand>
</feature>
<dbReference type="HAMAP" id="MF_00158">
    <property type="entry name" value="PanC"/>
    <property type="match status" value="1"/>
</dbReference>
<dbReference type="InterPro" id="IPR014729">
    <property type="entry name" value="Rossmann-like_a/b/a_fold"/>
</dbReference>
<dbReference type="PANTHER" id="PTHR21299">
    <property type="entry name" value="CYTIDYLATE KINASE/PANTOATE-BETA-ALANINE LIGASE"/>
    <property type="match status" value="1"/>
</dbReference>
<dbReference type="Gene3D" id="3.40.50.620">
    <property type="entry name" value="HUPs"/>
    <property type="match status" value="1"/>
</dbReference>
<feature type="binding site" evidence="15">
    <location>
        <begin position="64"/>
        <end position="71"/>
    </location>
    <ligand>
        <name>ATP</name>
        <dbReference type="ChEBI" id="CHEBI:30616"/>
    </ligand>
</feature>
<evidence type="ECO:0000313" key="17">
    <source>
        <dbReference type="EMBL" id="MBM7276787.1"/>
    </source>
</evidence>
<feature type="binding site" evidence="15">
    <location>
        <position position="96"/>
    </location>
    <ligand>
        <name>(R)-pantoate</name>
        <dbReference type="ChEBI" id="CHEBI:15980"/>
    </ligand>
</feature>
<evidence type="ECO:0000313" key="18">
    <source>
        <dbReference type="Proteomes" id="UP001195196"/>
    </source>
</evidence>
<keyword evidence="7 15" id="KW-0436">Ligase</keyword>
<keyword evidence="9 15" id="KW-0547">Nucleotide-binding</keyword>
<comment type="similarity">
    <text evidence="3 15">Belongs to the pantothenate synthetase family.</text>
</comment>
<feature type="binding site" evidence="15">
    <location>
        <position position="188"/>
    </location>
    <ligand>
        <name>(R)-pantoate</name>
        <dbReference type="ChEBI" id="CHEBI:15980"/>
    </ligand>
</feature>
<dbReference type="GO" id="GO:0015940">
    <property type="term" value="P:pantothenate biosynthetic process"/>
    <property type="evidence" value="ECO:0007669"/>
    <property type="project" value="UniProtKB-UniRule"/>
</dbReference>
<proteinExistence type="inferred from homology"/>
<comment type="catalytic activity">
    <reaction evidence="12 15">
        <text>(R)-pantoate + beta-alanine + ATP = (R)-pantothenate + AMP + diphosphate + H(+)</text>
        <dbReference type="Rhea" id="RHEA:10912"/>
        <dbReference type="ChEBI" id="CHEBI:15378"/>
        <dbReference type="ChEBI" id="CHEBI:15980"/>
        <dbReference type="ChEBI" id="CHEBI:29032"/>
        <dbReference type="ChEBI" id="CHEBI:30616"/>
        <dbReference type="ChEBI" id="CHEBI:33019"/>
        <dbReference type="ChEBI" id="CHEBI:57966"/>
        <dbReference type="ChEBI" id="CHEBI:456215"/>
        <dbReference type="EC" id="6.3.2.1"/>
    </reaction>
</comment>
<dbReference type="EMBL" id="JAFFGU010000001">
    <property type="protein sequence ID" value="MBM7276787.1"/>
    <property type="molecule type" value="Genomic_DNA"/>
</dbReference>
<dbReference type="FunFam" id="3.40.50.620:FF:000114">
    <property type="entry name" value="Pantothenate synthetase"/>
    <property type="match status" value="1"/>
</dbReference>
<organism evidence="17 18">
    <name type="scientific">Gordonia rubripertincta</name>
    <name type="common">Rhodococcus corallinus</name>
    <dbReference type="NCBI Taxonomy" id="36822"/>
    <lineage>
        <taxon>Bacteria</taxon>
        <taxon>Bacillati</taxon>
        <taxon>Actinomycetota</taxon>
        <taxon>Actinomycetes</taxon>
        <taxon>Mycobacteriales</taxon>
        <taxon>Gordoniaceae</taxon>
        <taxon>Gordonia</taxon>
    </lineage>
</organism>
<dbReference type="CDD" id="cd00560">
    <property type="entry name" value="PanC"/>
    <property type="match status" value="1"/>
</dbReference>
<sequence length="334" mass="35408">MSTAELRTTDQTPPIKGDAVSVPTDETPTYKAGQMTVHREPATLTRVTRALRAAGKRVVLVPTMGALHAGHLQLVRAAKAKGNTVVVVSIFVNPLQFGANEDLDAYPRTLDADLALLEPLGVELVFAPNAASMYPNGQRTMVHPGEAGGILDGISRPTHFAGMLTVVLKLLNIVGPNAAFFGEKDYQQLVLIKQMVTDLDLDVEIVGVPTVRESDGLAMSSRNRYLTPEQRELATTLSAALVAGAHSAEGGRDAIVAAARSVLDTVPEIDVEYLALRGRQLEEAPEKGAARLLVAARLGTARLIDNVGVNVGGLAALEEEIAWNNAATTTTEGR</sequence>
<evidence type="ECO:0000256" key="10">
    <source>
        <dbReference type="ARBA" id="ARBA00022840"/>
    </source>
</evidence>
<evidence type="ECO:0000256" key="13">
    <source>
        <dbReference type="ARBA" id="ARBA00055042"/>
    </source>
</evidence>
<feature type="binding site" evidence="15">
    <location>
        <position position="211"/>
    </location>
    <ligand>
        <name>ATP</name>
        <dbReference type="ChEBI" id="CHEBI:30616"/>
    </ligand>
</feature>
<accession>A0AAW4G086</accession>
<comment type="function">
    <text evidence="13 15">Catalyzes the condensation of pantoate with beta-alanine in an ATP-dependent reaction via a pantoyl-adenylate intermediate.</text>
</comment>
<evidence type="ECO:0000256" key="12">
    <source>
        <dbReference type="ARBA" id="ARBA00048258"/>
    </source>
</evidence>
<evidence type="ECO:0000256" key="14">
    <source>
        <dbReference type="ARBA" id="ARBA00077433"/>
    </source>
</evidence>
<feature type="compositionally biased region" description="Polar residues" evidence="16">
    <location>
        <begin position="1"/>
        <end position="12"/>
    </location>
</feature>
<evidence type="ECO:0000256" key="7">
    <source>
        <dbReference type="ARBA" id="ARBA00022598"/>
    </source>
</evidence>
<evidence type="ECO:0000256" key="11">
    <source>
        <dbReference type="ARBA" id="ARBA00032806"/>
    </source>
</evidence>
<dbReference type="InterPro" id="IPR042176">
    <property type="entry name" value="Pantoate_ligase_C"/>
</dbReference>
<feature type="binding site" evidence="15">
    <location>
        <position position="96"/>
    </location>
    <ligand>
        <name>beta-alanine</name>
        <dbReference type="ChEBI" id="CHEBI:57966"/>
    </ligand>
</feature>
<evidence type="ECO:0000256" key="6">
    <source>
        <dbReference type="ARBA" id="ARBA00022490"/>
    </source>
</evidence>
<evidence type="ECO:0000256" key="2">
    <source>
        <dbReference type="ARBA" id="ARBA00004990"/>
    </source>
</evidence>
<comment type="miscellaneous">
    <text evidence="15">The reaction proceeds by a bi uni uni bi ping pong mechanism.</text>
</comment>
<gene>
    <name evidence="15" type="primary">panC</name>
    <name evidence="17" type="ORF">JTZ10_03360</name>
</gene>
<evidence type="ECO:0000256" key="1">
    <source>
        <dbReference type="ARBA" id="ARBA00004496"/>
    </source>
</evidence>
<dbReference type="NCBIfam" id="TIGR00125">
    <property type="entry name" value="cyt_tran_rel"/>
    <property type="match status" value="1"/>
</dbReference>
<reference evidence="17" key="1">
    <citation type="submission" date="2021-02" db="EMBL/GenBank/DDBJ databases">
        <title>Taxonomy, biology and ecology of Rhodococcus bacteria occurring in California pistachio and other woody hosts as revealed by genome sequence analyses.</title>
        <authorList>
            <person name="Riely B."/>
            <person name="Gai Y."/>
        </authorList>
    </citation>
    <scope>NUCLEOTIDE SEQUENCE</scope>
    <source>
        <strain evidence="17">BP-295</strain>
    </source>
</reference>
<dbReference type="EC" id="6.3.2.1" evidence="4 15"/>
<evidence type="ECO:0000256" key="15">
    <source>
        <dbReference type="HAMAP-Rule" id="MF_00158"/>
    </source>
</evidence>
<dbReference type="GO" id="GO:0005524">
    <property type="term" value="F:ATP binding"/>
    <property type="evidence" value="ECO:0007669"/>
    <property type="project" value="UniProtKB-KW"/>
</dbReference>
<comment type="subunit">
    <text evidence="15">Homodimer.</text>
</comment>
<dbReference type="GO" id="GO:0004592">
    <property type="term" value="F:pantoate-beta-alanine ligase activity"/>
    <property type="evidence" value="ECO:0007669"/>
    <property type="project" value="UniProtKB-UniRule"/>
</dbReference>
<dbReference type="AlphaFoldDB" id="A0AAW4G086"/>
<dbReference type="Pfam" id="PF02569">
    <property type="entry name" value="Pantoate_ligase"/>
    <property type="match status" value="1"/>
</dbReference>
<dbReference type="SUPFAM" id="SSF52374">
    <property type="entry name" value="Nucleotidylyl transferase"/>
    <property type="match status" value="1"/>
</dbReference>
<dbReference type="Gene3D" id="3.30.1300.10">
    <property type="entry name" value="Pantoate-beta-alanine ligase, C-terminal domain"/>
    <property type="match status" value="1"/>
</dbReference>
<keyword evidence="6 15" id="KW-0963">Cytoplasm</keyword>
<feature type="binding site" evidence="15">
    <location>
        <begin position="219"/>
        <end position="222"/>
    </location>
    <ligand>
        <name>ATP</name>
        <dbReference type="ChEBI" id="CHEBI:30616"/>
    </ligand>
</feature>
<dbReference type="InterPro" id="IPR003721">
    <property type="entry name" value="Pantoate_ligase"/>
</dbReference>
<evidence type="ECO:0000256" key="3">
    <source>
        <dbReference type="ARBA" id="ARBA00009256"/>
    </source>
</evidence>
<dbReference type="RefSeq" id="WP_204717370.1">
    <property type="nucleotide sequence ID" value="NZ_JAFFGU010000001.1"/>
</dbReference>
<name>A0AAW4G086_GORRU</name>
<evidence type="ECO:0000256" key="5">
    <source>
        <dbReference type="ARBA" id="ARBA00014155"/>
    </source>
</evidence>
<evidence type="ECO:0000256" key="16">
    <source>
        <dbReference type="SAM" id="MobiDB-lite"/>
    </source>
</evidence>
<evidence type="ECO:0000256" key="4">
    <source>
        <dbReference type="ARBA" id="ARBA00012219"/>
    </source>
</evidence>
<dbReference type="InterPro" id="IPR004821">
    <property type="entry name" value="Cyt_trans-like"/>
</dbReference>
<dbReference type="PANTHER" id="PTHR21299:SF1">
    <property type="entry name" value="PANTOATE--BETA-ALANINE LIGASE"/>
    <property type="match status" value="1"/>
</dbReference>
<comment type="pathway">
    <text evidence="2 15">Cofactor biosynthesis; (R)-pantothenate biosynthesis; (R)-pantothenate from (R)-pantoate and beta-alanine: step 1/1.</text>
</comment>
<comment type="caution">
    <text evidence="17">The sequence shown here is derived from an EMBL/GenBank/DDBJ whole genome shotgun (WGS) entry which is preliminary data.</text>
</comment>
<protein>
    <recommendedName>
        <fullName evidence="5 15">Pantothenate synthetase</fullName>
        <shortName evidence="15">PS</shortName>
        <ecNumber evidence="4 15">6.3.2.1</ecNumber>
    </recommendedName>
    <alternativeName>
        <fullName evidence="14 15">Pantoate--beta-alanine ligase</fullName>
    </alternativeName>
    <alternativeName>
        <fullName evidence="11 15">Pantoate-activating enzyme</fullName>
    </alternativeName>
</protein>
<feature type="region of interest" description="Disordered" evidence="16">
    <location>
        <begin position="1"/>
        <end position="27"/>
    </location>
</feature>
<evidence type="ECO:0000256" key="8">
    <source>
        <dbReference type="ARBA" id="ARBA00022655"/>
    </source>
</evidence>
<dbReference type="NCBIfam" id="TIGR00018">
    <property type="entry name" value="panC"/>
    <property type="match status" value="1"/>
</dbReference>
<keyword evidence="8 15" id="KW-0566">Pantothenate biosynthesis</keyword>
<dbReference type="Proteomes" id="UP001195196">
    <property type="component" value="Unassembled WGS sequence"/>
</dbReference>
<comment type="subcellular location">
    <subcellularLocation>
        <location evidence="1 15">Cytoplasm</location>
    </subcellularLocation>
</comment>
<evidence type="ECO:0000256" key="9">
    <source>
        <dbReference type="ARBA" id="ARBA00022741"/>
    </source>
</evidence>
<dbReference type="GO" id="GO:0005829">
    <property type="term" value="C:cytosol"/>
    <property type="evidence" value="ECO:0007669"/>
    <property type="project" value="TreeGrafter"/>
</dbReference>
<keyword evidence="10 15" id="KW-0067">ATP-binding</keyword>
<feature type="active site" description="Proton donor" evidence="15">
    <location>
        <position position="71"/>
    </location>
</feature>